<comment type="caution">
    <text evidence="2">The sequence shown here is derived from an EMBL/GenBank/DDBJ whole genome shotgun (WGS) entry which is preliminary data.</text>
</comment>
<reference evidence="2 3" key="1">
    <citation type="submission" date="2024-10" db="EMBL/GenBank/DDBJ databases">
        <title>Updated reference genomes for cyclostephanoid diatoms.</title>
        <authorList>
            <person name="Roberts W.R."/>
            <person name="Alverson A.J."/>
        </authorList>
    </citation>
    <scope>NUCLEOTIDE SEQUENCE [LARGE SCALE GENOMIC DNA]</scope>
    <source>
        <strain evidence="2 3">AJA232-27</strain>
    </source>
</reference>
<sequence length="269" mass="30069">MIGHRISSLLLLQFDEHHACGSLSLARTRHVHPQHFLNIAAFATSDAESTIALNVDRQTDYSIRKVSNKARALDVKVFRGFSISAPEYILEQHRKNGYDVSETQAIDFLMMNYDDDGNYIMHNIIEPDLYVPEIYFAAVYNGAEQEKTQLFERQNGIIGVVSAQLRRSAPITDGSSSPSEVTTATIPSPHIYVANMRVHDKMRRKGVGKALLSSVLAHTISTKDRLNETIPLVLSVENDNLGAIQLYEQFGYFRATTLLCSALQQIKAS</sequence>
<dbReference type="Pfam" id="PF00583">
    <property type="entry name" value="Acetyltransf_1"/>
    <property type="match status" value="1"/>
</dbReference>
<dbReference type="InterPro" id="IPR000182">
    <property type="entry name" value="GNAT_dom"/>
</dbReference>
<name>A0ABD3MCE3_9STRA</name>
<evidence type="ECO:0000313" key="2">
    <source>
        <dbReference type="EMBL" id="KAL3760451.1"/>
    </source>
</evidence>
<gene>
    <name evidence="2" type="ORF">ACHAWU_005986</name>
</gene>
<dbReference type="AlphaFoldDB" id="A0ABD3MCE3"/>
<organism evidence="2 3">
    <name type="scientific">Discostella pseudostelligera</name>
    <dbReference type="NCBI Taxonomy" id="259834"/>
    <lineage>
        <taxon>Eukaryota</taxon>
        <taxon>Sar</taxon>
        <taxon>Stramenopiles</taxon>
        <taxon>Ochrophyta</taxon>
        <taxon>Bacillariophyta</taxon>
        <taxon>Coscinodiscophyceae</taxon>
        <taxon>Thalassiosirophycidae</taxon>
        <taxon>Stephanodiscales</taxon>
        <taxon>Stephanodiscaceae</taxon>
        <taxon>Discostella</taxon>
    </lineage>
</organism>
<dbReference type="InterPro" id="IPR016181">
    <property type="entry name" value="Acyl_CoA_acyltransferase"/>
</dbReference>
<keyword evidence="3" id="KW-1185">Reference proteome</keyword>
<evidence type="ECO:0000259" key="1">
    <source>
        <dbReference type="Pfam" id="PF00583"/>
    </source>
</evidence>
<dbReference type="Proteomes" id="UP001530293">
    <property type="component" value="Unassembled WGS sequence"/>
</dbReference>
<protein>
    <recommendedName>
        <fullName evidence="1">N-acetyltransferase domain-containing protein</fullName>
    </recommendedName>
</protein>
<accession>A0ABD3MCE3</accession>
<dbReference type="Gene3D" id="3.40.630.30">
    <property type="match status" value="1"/>
</dbReference>
<dbReference type="EMBL" id="JALLBG020000186">
    <property type="protein sequence ID" value="KAL3760451.1"/>
    <property type="molecule type" value="Genomic_DNA"/>
</dbReference>
<evidence type="ECO:0000313" key="3">
    <source>
        <dbReference type="Proteomes" id="UP001530293"/>
    </source>
</evidence>
<feature type="domain" description="N-acetyltransferase" evidence="1">
    <location>
        <begin position="144"/>
        <end position="252"/>
    </location>
</feature>
<proteinExistence type="predicted"/>
<dbReference type="CDD" id="cd04301">
    <property type="entry name" value="NAT_SF"/>
    <property type="match status" value="1"/>
</dbReference>
<dbReference type="SUPFAM" id="SSF55729">
    <property type="entry name" value="Acyl-CoA N-acyltransferases (Nat)"/>
    <property type="match status" value="1"/>
</dbReference>